<reference evidence="1" key="1">
    <citation type="submission" date="2022-01" db="EMBL/GenBank/DDBJ databases">
        <authorList>
            <person name="King R."/>
        </authorList>
    </citation>
    <scope>NUCLEOTIDE SEQUENCE</scope>
</reference>
<sequence>MDHFKSEIKKAPFVSIALHETTDVANLSQLSIVVRYVLDGIPQERFLGFWDVTSERPADALFKIVCDIILSLECGSKLVAQSYDGAAEIAGHLEGPSRQLSVSNINSKPKLTELFDRLETQLQILGVTTEKCATILLPLVESCIPQDTLRAWLRNSSYVTFNSQTRLEKLLEFLKKEVKNEERIFMAVSGFEVPENKKREFQKECNIATVAPLISKRYKKSTSRILLDALDQDICNVFSVRMGPWTEELILSIKVYHEANILAEDRN</sequence>
<gene>
    <name evidence="1" type="ORF">PSYICH_LOCUS15688</name>
</gene>
<dbReference type="PANTHER" id="PTHR45749:SF21">
    <property type="entry name" value="DUF4371 DOMAIN-CONTAINING PROTEIN"/>
    <property type="match status" value="1"/>
</dbReference>
<proteinExistence type="predicted"/>
<organism evidence="1 2">
    <name type="scientific">Psylliodes chrysocephalus</name>
    <dbReference type="NCBI Taxonomy" id="3402493"/>
    <lineage>
        <taxon>Eukaryota</taxon>
        <taxon>Metazoa</taxon>
        <taxon>Ecdysozoa</taxon>
        <taxon>Arthropoda</taxon>
        <taxon>Hexapoda</taxon>
        <taxon>Insecta</taxon>
        <taxon>Pterygota</taxon>
        <taxon>Neoptera</taxon>
        <taxon>Endopterygota</taxon>
        <taxon>Coleoptera</taxon>
        <taxon>Polyphaga</taxon>
        <taxon>Cucujiformia</taxon>
        <taxon>Chrysomeloidea</taxon>
        <taxon>Chrysomelidae</taxon>
        <taxon>Galerucinae</taxon>
        <taxon>Alticini</taxon>
        <taxon>Psylliodes</taxon>
    </lineage>
</organism>
<protein>
    <submittedName>
        <fullName evidence="1">Uncharacterized protein</fullName>
    </submittedName>
</protein>
<evidence type="ECO:0000313" key="2">
    <source>
        <dbReference type="Proteomes" id="UP001153636"/>
    </source>
</evidence>
<dbReference type="PANTHER" id="PTHR45749">
    <property type="match status" value="1"/>
</dbReference>
<name>A0A9P0GGS0_9CUCU</name>
<keyword evidence="2" id="KW-1185">Reference proteome</keyword>
<evidence type="ECO:0000313" key="1">
    <source>
        <dbReference type="EMBL" id="CAH1115340.1"/>
    </source>
</evidence>
<dbReference type="OrthoDB" id="8197936at2759"/>
<accession>A0A9P0GGS0</accession>
<dbReference type="AlphaFoldDB" id="A0A9P0GGS0"/>
<dbReference type="Proteomes" id="UP001153636">
    <property type="component" value="Chromosome 9"/>
</dbReference>
<dbReference type="EMBL" id="OV651821">
    <property type="protein sequence ID" value="CAH1115340.1"/>
    <property type="molecule type" value="Genomic_DNA"/>
</dbReference>